<organism evidence="2 3">
    <name type="scientific">Colletotrichum cuscutae</name>
    <dbReference type="NCBI Taxonomy" id="1209917"/>
    <lineage>
        <taxon>Eukaryota</taxon>
        <taxon>Fungi</taxon>
        <taxon>Dikarya</taxon>
        <taxon>Ascomycota</taxon>
        <taxon>Pezizomycotina</taxon>
        <taxon>Sordariomycetes</taxon>
        <taxon>Hypocreomycetidae</taxon>
        <taxon>Glomerellales</taxon>
        <taxon>Glomerellaceae</taxon>
        <taxon>Colletotrichum</taxon>
        <taxon>Colletotrichum acutatum species complex</taxon>
    </lineage>
</organism>
<accession>A0AAI9Y9N1</accession>
<name>A0AAI9Y9N1_9PEZI</name>
<dbReference type="InterPro" id="IPR031348">
    <property type="entry name" value="PigL_N"/>
</dbReference>
<keyword evidence="3" id="KW-1185">Reference proteome</keyword>
<reference evidence="2" key="1">
    <citation type="submission" date="2016-11" db="EMBL/GenBank/DDBJ databases">
        <title>The genome sequence of Colletotrichum cuscutae.</title>
        <authorList>
            <person name="Baroncelli R."/>
        </authorList>
    </citation>
    <scope>NUCLEOTIDE SEQUENCE</scope>
    <source>
        <strain evidence="2">IMI 304802</strain>
    </source>
</reference>
<proteinExistence type="predicted"/>
<evidence type="ECO:0000259" key="1">
    <source>
        <dbReference type="Pfam" id="PF17111"/>
    </source>
</evidence>
<sequence length="135" mass="14384">MADPLSITTACITLIGAIGKTTQAVTNFVRTCRDAREDLAAVSRELSDLRIVLELLIDDTATKASLPAAFEKHVLALVGNCLGVTTEIAGELENHDGRTGPARWAMGGKETVNQLKTMLETHKGSLNLALELANL</sequence>
<gene>
    <name evidence="2" type="ORF">CCUS01_03257</name>
</gene>
<dbReference type="Proteomes" id="UP001239213">
    <property type="component" value="Unassembled WGS sequence"/>
</dbReference>
<dbReference type="EMBL" id="MPDP01000035">
    <property type="protein sequence ID" value="KAK1491471.1"/>
    <property type="molecule type" value="Genomic_DNA"/>
</dbReference>
<protein>
    <recommendedName>
        <fullName evidence="1">Azaphilone pigments biosynthesis cluster protein L N-terminal domain-containing protein</fullName>
    </recommendedName>
</protein>
<feature type="domain" description="Azaphilone pigments biosynthesis cluster protein L N-terminal" evidence="1">
    <location>
        <begin position="2"/>
        <end position="135"/>
    </location>
</feature>
<dbReference type="AlphaFoldDB" id="A0AAI9Y9N1"/>
<evidence type="ECO:0000313" key="2">
    <source>
        <dbReference type="EMBL" id="KAK1491471.1"/>
    </source>
</evidence>
<evidence type="ECO:0000313" key="3">
    <source>
        <dbReference type="Proteomes" id="UP001239213"/>
    </source>
</evidence>
<comment type="caution">
    <text evidence="2">The sequence shown here is derived from an EMBL/GenBank/DDBJ whole genome shotgun (WGS) entry which is preliminary data.</text>
</comment>
<dbReference type="Pfam" id="PF17111">
    <property type="entry name" value="PigL_N"/>
    <property type="match status" value="1"/>
</dbReference>